<dbReference type="Gene3D" id="1.10.1380.10">
    <property type="entry name" value="Neutral endopeptidase , domain2"/>
    <property type="match status" value="1"/>
</dbReference>
<sequence length="718" mass="81958">MACSRFYISNHFLSFSSLVSRLRHSGPLSYCTTPSCLQAAASILASQNASYSPCSEFWQYACGSWLSTHSIPASKSYWSVLEEAKAGSREDKSRLITTSSHEPSQFNSLEWKVSNFYHSCMSLSFIESDKEKPLLKIINSLGGWHVLRSFNLYSWDSRRVLRELHSEFAVHALFRIGVVPDVQDPDYNIIAIYPDGLGMSDKSYYHRLPDDPAVVAYQTYLKDSAMLFGASSPEAHKFSIDMFNFEKRISEITPSGEYLSDPRKINNKMTVKDLHTMSMTVPWLEILKAAFSDASTTEETGIIVVSPQYVADIAVIMSTTDRGSLNNYLMWRLAETYMPYLSKNYREVVDVYRKSISGAQKPLERWEFCQETTDRFFGHYLNAIYSQRDNIPDSVVKKVFDYIKHTVAKTVSVSSHFEDYESRRATVGKLKNMSIQIGTPDFLRDRKNLKTLYKDLLVQTNDFFQNILYGVSFLRKRQEALLLHSSESVSQLENEYWLESLNQESEIVYVPSRNKVVVPELFLRSPFVDPGYPNSINMGGIGVRLTEAVINGIIGIGLYFDSKGRFVDEENNNNKAHNKQSLWIEMSAERLMKSYSSNRIDTPDYLKKCRSDTVLSLIALQQSLFALEDILSVEKGLILPALEMLDPQSLFFLAYGQSLCASRTFKRRDIDRTSGHSLLNQEKLKGALLHLNEFSHFYFCGDNSLSSSSSKFDRRKIL</sequence>
<dbReference type="InterPro" id="IPR018497">
    <property type="entry name" value="Peptidase_M13_C"/>
</dbReference>
<dbReference type="SUPFAM" id="SSF55486">
    <property type="entry name" value="Metalloproteases ('zincins'), catalytic domain"/>
    <property type="match status" value="1"/>
</dbReference>
<evidence type="ECO:0000259" key="9">
    <source>
        <dbReference type="Pfam" id="PF05649"/>
    </source>
</evidence>
<dbReference type="InterPro" id="IPR000718">
    <property type="entry name" value="Peptidase_M13"/>
</dbReference>
<dbReference type="PROSITE" id="PS51885">
    <property type="entry name" value="NEPRILYSIN"/>
    <property type="match status" value="1"/>
</dbReference>
<evidence type="ECO:0000259" key="8">
    <source>
        <dbReference type="Pfam" id="PF01431"/>
    </source>
</evidence>
<dbReference type="InterPro" id="IPR024079">
    <property type="entry name" value="MetalloPept_cat_dom_sf"/>
</dbReference>
<dbReference type="Pfam" id="PF05649">
    <property type="entry name" value="Peptidase_M13_N"/>
    <property type="match status" value="1"/>
</dbReference>
<dbReference type="InterPro" id="IPR008753">
    <property type="entry name" value="Peptidase_M13_N"/>
</dbReference>
<dbReference type="PANTHER" id="PTHR11733">
    <property type="entry name" value="ZINC METALLOPROTEASE FAMILY M13 NEPRILYSIN-RELATED"/>
    <property type="match status" value="1"/>
</dbReference>
<keyword evidence="5" id="KW-0378">Hydrolase</keyword>
<reference evidence="10" key="1">
    <citation type="submission" date="2014-05" db="EMBL/GenBank/DDBJ databases">
        <authorList>
            <person name="Chronopoulou M."/>
        </authorList>
    </citation>
    <scope>NUCLEOTIDE SEQUENCE</scope>
    <source>
        <tissue evidence="10">Whole organism</tissue>
    </source>
</reference>
<keyword evidence="7" id="KW-0482">Metalloprotease</keyword>
<dbReference type="CDD" id="cd08662">
    <property type="entry name" value="M13"/>
    <property type="match status" value="1"/>
</dbReference>
<feature type="domain" description="Peptidase M13 C-terminal" evidence="8">
    <location>
        <begin position="508"/>
        <end position="706"/>
    </location>
</feature>
<dbReference type="GO" id="GO:0046872">
    <property type="term" value="F:metal ion binding"/>
    <property type="evidence" value="ECO:0007669"/>
    <property type="project" value="UniProtKB-KW"/>
</dbReference>
<dbReference type="Gene3D" id="3.40.390.10">
    <property type="entry name" value="Collagenase (Catalytic Domain)"/>
    <property type="match status" value="1"/>
</dbReference>
<proteinExistence type="inferred from homology"/>
<protein>
    <submittedName>
        <fullName evidence="10">Uncharacterized protein</fullName>
    </submittedName>
</protein>
<dbReference type="EMBL" id="HACA01000832">
    <property type="protein sequence ID" value="CDW18193.1"/>
    <property type="molecule type" value="Transcribed_RNA"/>
</dbReference>
<organism evidence="10">
    <name type="scientific">Lepeophtheirus salmonis</name>
    <name type="common">Salmon louse</name>
    <name type="synonym">Caligus salmonis</name>
    <dbReference type="NCBI Taxonomy" id="72036"/>
    <lineage>
        <taxon>Eukaryota</taxon>
        <taxon>Metazoa</taxon>
        <taxon>Ecdysozoa</taxon>
        <taxon>Arthropoda</taxon>
        <taxon>Crustacea</taxon>
        <taxon>Multicrustacea</taxon>
        <taxon>Hexanauplia</taxon>
        <taxon>Copepoda</taxon>
        <taxon>Siphonostomatoida</taxon>
        <taxon>Caligidae</taxon>
        <taxon>Lepeophtheirus</taxon>
    </lineage>
</organism>
<evidence type="ECO:0000256" key="4">
    <source>
        <dbReference type="ARBA" id="ARBA00022723"/>
    </source>
</evidence>
<dbReference type="GO" id="GO:0004222">
    <property type="term" value="F:metalloendopeptidase activity"/>
    <property type="evidence" value="ECO:0007669"/>
    <property type="project" value="InterPro"/>
</dbReference>
<dbReference type="Pfam" id="PF01431">
    <property type="entry name" value="Peptidase_M13"/>
    <property type="match status" value="1"/>
</dbReference>
<comment type="cofactor">
    <cofactor evidence="1">
        <name>Zn(2+)</name>
        <dbReference type="ChEBI" id="CHEBI:29105"/>
    </cofactor>
</comment>
<evidence type="ECO:0000256" key="7">
    <source>
        <dbReference type="ARBA" id="ARBA00023049"/>
    </source>
</evidence>
<comment type="similarity">
    <text evidence="2">Belongs to the peptidase M13 family.</text>
</comment>
<dbReference type="AlphaFoldDB" id="A0A0K2SWN7"/>
<accession>A0A0K2SWN7</accession>
<evidence type="ECO:0000256" key="3">
    <source>
        <dbReference type="ARBA" id="ARBA00022670"/>
    </source>
</evidence>
<evidence type="ECO:0000256" key="1">
    <source>
        <dbReference type="ARBA" id="ARBA00001947"/>
    </source>
</evidence>
<dbReference type="InterPro" id="IPR042089">
    <property type="entry name" value="Peptidase_M13_dom_2"/>
</dbReference>
<evidence type="ECO:0000313" key="10">
    <source>
        <dbReference type="EMBL" id="CDW18193.1"/>
    </source>
</evidence>
<evidence type="ECO:0000256" key="2">
    <source>
        <dbReference type="ARBA" id="ARBA00007357"/>
    </source>
</evidence>
<keyword evidence="6" id="KW-0862">Zinc</keyword>
<name>A0A0K2SWN7_LEPSM</name>
<evidence type="ECO:0000256" key="6">
    <source>
        <dbReference type="ARBA" id="ARBA00022833"/>
    </source>
</evidence>
<dbReference type="PANTHER" id="PTHR11733:SF228">
    <property type="entry name" value="PROTEIN GONE EARLY"/>
    <property type="match status" value="1"/>
</dbReference>
<dbReference type="GO" id="GO:0005886">
    <property type="term" value="C:plasma membrane"/>
    <property type="evidence" value="ECO:0007669"/>
    <property type="project" value="TreeGrafter"/>
</dbReference>
<dbReference type="GO" id="GO:0016485">
    <property type="term" value="P:protein processing"/>
    <property type="evidence" value="ECO:0007669"/>
    <property type="project" value="TreeGrafter"/>
</dbReference>
<keyword evidence="4" id="KW-0479">Metal-binding</keyword>
<dbReference type="OrthoDB" id="7867452at2759"/>
<feature type="domain" description="Peptidase M13 N-terminal" evidence="9">
    <location>
        <begin position="53"/>
        <end position="440"/>
    </location>
</feature>
<evidence type="ECO:0000256" key="5">
    <source>
        <dbReference type="ARBA" id="ARBA00022801"/>
    </source>
</evidence>
<keyword evidence="3" id="KW-0645">Protease</keyword>